<keyword evidence="3" id="KW-1185">Reference proteome</keyword>
<organism evidence="2 3">
    <name type="scientific">Gossypium arboreum</name>
    <name type="common">Tree cotton</name>
    <name type="synonym">Gossypium nanking</name>
    <dbReference type="NCBI Taxonomy" id="29729"/>
    <lineage>
        <taxon>Eukaryota</taxon>
        <taxon>Viridiplantae</taxon>
        <taxon>Streptophyta</taxon>
        <taxon>Embryophyta</taxon>
        <taxon>Tracheophyta</taxon>
        <taxon>Spermatophyta</taxon>
        <taxon>Magnoliopsida</taxon>
        <taxon>eudicotyledons</taxon>
        <taxon>Gunneridae</taxon>
        <taxon>Pentapetalae</taxon>
        <taxon>rosids</taxon>
        <taxon>malvids</taxon>
        <taxon>Malvales</taxon>
        <taxon>Malvaceae</taxon>
        <taxon>Malvoideae</taxon>
        <taxon>Gossypium</taxon>
    </lineage>
</organism>
<gene>
    <name evidence="2" type="ORF">PVK06_042351</name>
</gene>
<evidence type="ECO:0000256" key="1">
    <source>
        <dbReference type="SAM" id="MobiDB-lite"/>
    </source>
</evidence>
<sequence>MVLSTILSQQMPPITAFCTTLCTIVAPCIYTFVPSILHLDTDAITSIDADTCIDTDVDINANINTHINIDVFGFCDIVWLFTDSVTNTHASLFYRGGSSVQPPFHGVEDRRWEAGTASHSSTKECNGDEDEVDGGDKNKDDGRDEDDYNDHNQKEELTPLVMGRNPTRPNQPLSCGTHSARRHR</sequence>
<evidence type="ECO:0000313" key="3">
    <source>
        <dbReference type="Proteomes" id="UP001358586"/>
    </source>
</evidence>
<dbReference type="Proteomes" id="UP001358586">
    <property type="component" value="Chromosome 12"/>
</dbReference>
<evidence type="ECO:0000313" key="2">
    <source>
        <dbReference type="EMBL" id="KAK5774496.1"/>
    </source>
</evidence>
<comment type="caution">
    <text evidence="2">The sequence shown here is derived from an EMBL/GenBank/DDBJ whole genome shotgun (WGS) entry which is preliminary data.</text>
</comment>
<name>A0ABR0MKF5_GOSAR</name>
<proteinExistence type="predicted"/>
<feature type="region of interest" description="Disordered" evidence="1">
    <location>
        <begin position="113"/>
        <end position="184"/>
    </location>
</feature>
<accession>A0ABR0MKF5</accession>
<dbReference type="EMBL" id="JARKNE010000012">
    <property type="protein sequence ID" value="KAK5774496.1"/>
    <property type="molecule type" value="Genomic_DNA"/>
</dbReference>
<protein>
    <submittedName>
        <fullName evidence="2">Uncharacterized protein</fullName>
    </submittedName>
</protein>
<reference evidence="2 3" key="1">
    <citation type="submission" date="2023-03" db="EMBL/GenBank/DDBJ databases">
        <title>WGS of Gossypium arboreum.</title>
        <authorList>
            <person name="Yu D."/>
        </authorList>
    </citation>
    <scope>NUCLEOTIDE SEQUENCE [LARGE SCALE GENOMIC DNA]</scope>
    <source>
        <tissue evidence="2">Leaf</tissue>
    </source>
</reference>
<feature type="compositionally biased region" description="Polar residues" evidence="1">
    <location>
        <begin position="167"/>
        <end position="177"/>
    </location>
</feature>